<evidence type="ECO:0000313" key="4">
    <source>
        <dbReference type="EMBL" id="MDO6453230.1"/>
    </source>
</evidence>
<reference evidence="4" key="1">
    <citation type="submission" date="2023-07" db="EMBL/GenBank/DDBJ databases">
        <title>Genome content predicts the carbon catabolic preferences of heterotrophic bacteria.</title>
        <authorList>
            <person name="Gralka M."/>
        </authorList>
    </citation>
    <scope>NUCLEOTIDE SEQUENCE</scope>
    <source>
        <strain evidence="4">I2M16</strain>
    </source>
</reference>
<keyword evidence="2" id="KW-0472">Membrane</keyword>
<dbReference type="RefSeq" id="WP_303549382.1">
    <property type="nucleotide sequence ID" value="NZ_JAUOPG010000003.1"/>
</dbReference>
<organism evidence="4 5">
    <name type="scientific">Neptunomonas phycophila</name>
    <dbReference type="NCBI Taxonomy" id="1572645"/>
    <lineage>
        <taxon>Bacteria</taxon>
        <taxon>Pseudomonadati</taxon>
        <taxon>Pseudomonadota</taxon>
        <taxon>Gammaproteobacteria</taxon>
        <taxon>Oceanospirillales</taxon>
        <taxon>Oceanospirillaceae</taxon>
        <taxon>Neptunomonas</taxon>
    </lineage>
</organism>
<dbReference type="InterPro" id="IPR046864">
    <property type="entry name" value="VasX_N"/>
</dbReference>
<sequence length="1029" mass="116512">MEWDKAYNDIFATNKRIANSEAIEKAKNLKPVVNTPASPPLGVPPGFSSKGNPEKMEYSPLPEGRIPLLPLRFALSNEAILKTRNKDNPYPNMPEIGNNDGYVITRIRRGYVYVYYPDEKESSKKWEIYRYETGRDDANSREARDDTDERPFSPSYSFTKYDIKSVTDKMWLFDRSKGATSTIPVRADQKRLYIAYSEFRWPCVYFNELEKDEGLCVDDMTQVVHDAPNDGQQTAFSELYDLSEFFYDVPFDVEGWKKENEKLDANIYVFEGLGPDKLIDINDIRYTQILPEYIPKAAWGSAFNDDRAKIIVLKDPLADQLDLNVYSVFLAKWLEVYIGIRHYPLVTGNFIKGIKEERIKVASNVDSNGKAVEEGLWDSITGYFTERSLTLDDELTPNFDSLYNSLTSKISENENSVGFVILNNKKELVNVYQNSSLNKVCDDICFSDSKSPSYSLEKINQVLDYRVRFFSRAYEGVANSNVGNQYLDAVFNNTVPKTADGTPFTYFELIDRDFSLTEYTKILKIGEGLSGAISGGFNYNKNLIRSIGRFLSAFKYPLVQGYRGTDKAVHKFVSVFFSSKAIKVNHLSEVTDAFADIHSGGDIKKYRDIMDAWRNEASTRSKSGEFKQNPYAFEKPIDFRVVKPKVDLSTRAVNNLSNIPYEELFSGLSNSFSFFAAALTVADNVTALNKEMTSKNHFVNVMLHPATQILSAALDVGAAVIGMQQNSMAFNVKGKVVGSILGSITSRAVDTTTKSGLSKVGIAVVGSAAFATILIAGASLWDSIEKEDKSGIIGNSMWLASPMLISTAMYNLGKKRVVLTLAGMALPWAWVNIFGYILLLSGFVVLFFQRNDLQNWVRDGFWGTNEYILDVPRPKSPSVVVNSYINFNTNKYYEQIAEYQENFYNKDVTRLYQLSSYIKLEDNIKFDSKIGVVSNLIYDEKSLERFNPIIELADAPVGKPMDYITVVNDVGTFEFLSKDRAYLNINKAACTIYSEKFHNRLVYIRVKLFYKDMNFTNSSSWLSLELDKL</sequence>
<accession>A0AAW7XGR7</accession>
<evidence type="ECO:0000313" key="5">
    <source>
        <dbReference type="Proteomes" id="UP001169862"/>
    </source>
</evidence>
<evidence type="ECO:0000259" key="3">
    <source>
        <dbReference type="Pfam" id="PF20249"/>
    </source>
</evidence>
<keyword evidence="2" id="KW-1133">Transmembrane helix</keyword>
<dbReference type="AlphaFoldDB" id="A0AAW7XGR7"/>
<gene>
    <name evidence="4" type="ORF">Q4490_06600</name>
</gene>
<feature type="transmembrane region" description="Helical" evidence="2">
    <location>
        <begin position="760"/>
        <end position="780"/>
    </location>
</feature>
<name>A0AAW7XGR7_9GAMM</name>
<evidence type="ECO:0000256" key="1">
    <source>
        <dbReference type="SAM" id="MobiDB-lite"/>
    </source>
</evidence>
<dbReference type="EMBL" id="JAUOPG010000003">
    <property type="protein sequence ID" value="MDO6453230.1"/>
    <property type="molecule type" value="Genomic_DNA"/>
</dbReference>
<proteinExistence type="predicted"/>
<dbReference type="Proteomes" id="UP001169862">
    <property type="component" value="Unassembled WGS sequence"/>
</dbReference>
<feature type="region of interest" description="Disordered" evidence="1">
    <location>
        <begin position="34"/>
        <end position="58"/>
    </location>
</feature>
<comment type="caution">
    <text evidence="4">The sequence shown here is derived from an EMBL/GenBank/DDBJ whole genome shotgun (WGS) entry which is preliminary data.</text>
</comment>
<protein>
    <recommendedName>
        <fullName evidence="3">Toxin VasX N-terminal region domain-containing protein</fullName>
    </recommendedName>
</protein>
<feature type="transmembrane region" description="Helical" evidence="2">
    <location>
        <begin position="792"/>
        <end position="813"/>
    </location>
</feature>
<evidence type="ECO:0000256" key="2">
    <source>
        <dbReference type="SAM" id="Phobius"/>
    </source>
</evidence>
<keyword evidence="2" id="KW-0812">Transmembrane</keyword>
<feature type="transmembrane region" description="Helical" evidence="2">
    <location>
        <begin position="825"/>
        <end position="848"/>
    </location>
</feature>
<feature type="domain" description="Toxin VasX N-terminal region" evidence="3">
    <location>
        <begin position="65"/>
        <end position="221"/>
    </location>
</feature>
<dbReference type="Pfam" id="PF20249">
    <property type="entry name" value="VasX_N"/>
    <property type="match status" value="1"/>
</dbReference>